<dbReference type="GeneID" id="7200025"/>
<name>B7FXA9_PHATC</name>
<keyword evidence="3" id="KW-0472">Membrane</keyword>
<evidence type="ECO:0000256" key="3">
    <source>
        <dbReference type="SAM" id="Phobius"/>
    </source>
</evidence>
<dbReference type="PANTHER" id="PTHR34214:SF3">
    <property type="entry name" value="PROTEIN CONSERVED IN THE GREEN LINEAGE AND DIATOMS 27, CHLOROPLASTIC"/>
    <property type="match status" value="1"/>
</dbReference>
<comment type="subcellular location">
    <subcellularLocation>
        <location evidence="1">Plastid</location>
    </subcellularLocation>
</comment>
<feature type="transmembrane region" description="Helical" evidence="3">
    <location>
        <begin position="32"/>
        <end position="52"/>
    </location>
</feature>
<keyword evidence="2" id="KW-0934">Plastid</keyword>
<dbReference type="PaxDb" id="2850-Phatr7136"/>
<sequence>VPEDQRPVNEYLHVLRQPMFDWAATESGTSGLAVRLLLLYATVFGLVCYPISGATFTQEGYLLQKLAASNVGALLLVLILSIRLYAGWGYVGSRLTSKVIEYEETGWYDGDFERKTEAELKRDKFLYNDKVKPVVGRVRTFTLGIAG</sequence>
<dbReference type="eggNOG" id="ENOG502QS25">
    <property type="taxonomic scope" value="Eukaryota"/>
</dbReference>
<keyword evidence="3" id="KW-0812">Transmembrane</keyword>
<dbReference type="Pfam" id="PF06799">
    <property type="entry name" value="CGLD27-like"/>
    <property type="match status" value="1"/>
</dbReference>
<organism evidence="4 5">
    <name type="scientific">Phaeodactylum tricornutum (strain CCAP 1055/1)</name>
    <dbReference type="NCBI Taxonomy" id="556484"/>
    <lineage>
        <taxon>Eukaryota</taxon>
        <taxon>Sar</taxon>
        <taxon>Stramenopiles</taxon>
        <taxon>Ochrophyta</taxon>
        <taxon>Bacillariophyta</taxon>
        <taxon>Bacillariophyceae</taxon>
        <taxon>Bacillariophycidae</taxon>
        <taxon>Naviculales</taxon>
        <taxon>Phaeodactylaceae</taxon>
        <taxon>Phaeodactylum</taxon>
    </lineage>
</organism>
<dbReference type="STRING" id="556484.B7FXA9"/>
<accession>B7FXA9</accession>
<feature type="non-terminal residue" evidence="4">
    <location>
        <position position="147"/>
    </location>
</feature>
<keyword evidence="5" id="KW-1185">Reference proteome</keyword>
<dbReference type="InParanoid" id="B7FXA9"/>
<evidence type="ECO:0000313" key="4">
    <source>
        <dbReference type="EMBL" id="EEC49345.1"/>
    </source>
</evidence>
<gene>
    <name evidence="4" type="ORF">PHATRDRAFT_7136</name>
</gene>
<feature type="transmembrane region" description="Helical" evidence="3">
    <location>
        <begin position="72"/>
        <end position="91"/>
    </location>
</feature>
<protein>
    <submittedName>
        <fullName evidence="4">Uncharacterized protein</fullName>
    </submittedName>
</protein>
<dbReference type="PANTHER" id="PTHR34214">
    <property type="match status" value="1"/>
</dbReference>
<dbReference type="InterPro" id="IPR009631">
    <property type="entry name" value="CGLD27-like"/>
</dbReference>
<dbReference type="Proteomes" id="UP000000759">
    <property type="component" value="Chromosome 6"/>
</dbReference>
<dbReference type="KEGG" id="pti:PHATRDRAFT_7136"/>
<evidence type="ECO:0000256" key="1">
    <source>
        <dbReference type="ARBA" id="ARBA00004474"/>
    </source>
</evidence>
<evidence type="ECO:0000256" key="2">
    <source>
        <dbReference type="ARBA" id="ARBA00022640"/>
    </source>
</evidence>
<dbReference type="RefSeq" id="XP_002179522.1">
    <property type="nucleotide sequence ID" value="XM_002179486.1"/>
</dbReference>
<feature type="non-terminal residue" evidence="4">
    <location>
        <position position="1"/>
    </location>
</feature>
<reference evidence="5" key="2">
    <citation type="submission" date="2008-08" db="EMBL/GenBank/DDBJ databases">
        <authorList>
            <consortium name="Diatom Consortium"/>
            <person name="Grigoriev I."/>
            <person name="Grimwood J."/>
            <person name="Kuo A."/>
            <person name="Otillar R.P."/>
            <person name="Salamov A."/>
            <person name="Detter J.C."/>
            <person name="Lindquist E."/>
            <person name="Shapiro H."/>
            <person name="Lucas S."/>
            <person name="Glavina del Rio T."/>
            <person name="Pitluck S."/>
            <person name="Rokhsar D."/>
            <person name="Bowler C."/>
        </authorList>
    </citation>
    <scope>GENOME REANNOTATION</scope>
    <source>
        <strain evidence="5">CCAP 1055/1</strain>
    </source>
</reference>
<reference evidence="4 5" key="1">
    <citation type="journal article" date="2008" name="Nature">
        <title>The Phaeodactylum genome reveals the evolutionary history of diatom genomes.</title>
        <authorList>
            <person name="Bowler C."/>
            <person name="Allen A.E."/>
            <person name="Badger J.H."/>
            <person name="Grimwood J."/>
            <person name="Jabbari K."/>
            <person name="Kuo A."/>
            <person name="Maheswari U."/>
            <person name="Martens C."/>
            <person name="Maumus F."/>
            <person name="Otillar R.P."/>
            <person name="Rayko E."/>
            <person name="Salamov A."/>
            <person name="Vandepoele K."/>
            <person name="Beszteri B."/>
            <person name="Gruber A."/>
            <person name="Heijde M."/>
            <person name="Katinka M."/>
            <person name="Mock T."/>
            <person name="Valentin K."/>
            <person name="Verret F."/>
            <person name="Berges J.A."/>
            <person name="Brownlee C."/>
            <person name="Cadoret J.P."/>
            <person name="Chiovitti A."/>
            <person name="Choi C.J."/>
            <person name="Coesel S."/>
            <person name="De Martino A."/>
            <person name="Detter J.C."/>
            <person name="Durkin C."/>
            <person name="Falciatore A."/>
            <person name="Fournet J."/>
            <person name="Haruta M."/>
            <person name="Huysman M.J."/>
            <person name="Jenkins B.D."/>
            <person name="Jiroutova K."/>
            <person name="Jorgensen R.E."/>
            <person name="Joubert Y."/>
            <person name="Kaplan A."/>
            <person name="Kroger N."/>
            <person name="Kroth P.G."/>
            <person name="La Roche J."/>
            <person name="Lindquist E."/>
            <person name="Lommer M."/>
            <person name="Martin-Jezequel V."/>
            <person name="Lopez P.J."/>
            <person name="Lucas S."/>
            <person name="Mangogna M."/>
            <person name="McGinnis K."/>
            <person name="Medlin L.K."/>
            <person name="Montsant A."/>
            <person name="Oudot-Le Secq M.P."/>
            <person name="Napoli C."/>
            <person name="Obornik M."/>
            <person name="Parker M.S."/>
            <person name="Petit J.L."/>
            <person name="Porcel B.M."/>
            <person name="Poulsen N."/>
            <person name="Robison M."/>
            <person name="Rychlewski L."/>
            <person name="Rynearson T.A."/>
            <person name="Schmutz J."/>
            <person name="Shapiro H."/>
            <person name="Siaut M."/>
            <person name="Stanley M."/>
            <person name="Sussman M.R."/>
            <person name="Taylor A.R."/>
            <person name="Vardi A."/>
            <person name="von Dassow P."/>
            <person name="Vyverman W."/>
            <person name="Willis A."/>
            <person name="Wyrwicz L.S."/>
            <person name="Rokhsar D.S."/>
            <person name="Weissenbach J."/>
            <person name="Armbrust E.V."/>
            <person name="Green B.R."/>
            <person name="Van de Peer Y."/>
            <person name="Grigoriev I.V."/>
        </authorList>
    </citation>
    <scope>NUCLEOTIDE SEQUENCE [LARGE SCALE GENOMIC DNA]</scope>
    <source>
        <strain evidence="4 5">CCAP 1055/1</strain>
    </source>
</reference>
<dbReference type="AlphaFoldDB" id="B7FXA9"/>
<dbReference type="OrthoDB" id="192326at2759"/>
<proteinExistence type="predicted"/>
<evidence type="ECO:0000313" key="5">
    <source>
        <dbReference type="Proteomes" id="UP000000759"/>
    </source>
</evidence>
<dbReference type="EMBL" id="CM000609">
    <property type="protein sequence ID" value="EEC49345.1"/>
    <property type="molecule type" value="Genomic_DNA"/>
</dbReference>
<keyword evidence="3" id="KW-1133">Transmembrane helix</keyword>
<dbReference type="GO" id="GO:0009536">
    <property type="term" value="C:plastid"/>
    <property type="evidence" value="ECO:0007669"/>
    <property type="project" value="UniProtKB-SubCell"/>
</dbReference>
<dbReference type="HOGENOM" id="CLU_071172_0_0_1"/>